<proteinExistence type="predicted"/>
<evidence type="ECO:0000256" key="2">
    <source>
        <dbReference type="SAM" id="Phobius"/>
    </source>
</evidence>
<dbReference type="OrthoDB" id="7491776at2759"/>
<feature type="transmembrane region" description="Helical" evidence="2">
    <location>
        <begin position="18"/>
        <end position="47"/>
    </location>
</feature>
<dbReference type="Proteomes" id="UP000648187">
    <property type="component" value="Unassembled WGS sequence"/>
</dbReference>
<keyword evidence="2" id="KW-0812">Transmembrane</keyword>
<keyword evidence="2" id="KW-0472">Membrane</keyword>
<accession>A0A835GPL1</accession>
<evidence type="ECO:0000256" key="1">
    <source>
        <dbReference type="SAM" id="MobiDB-lite"/>
    </source>
</evidence>
<keyword evidence="4" id="KW-1185">Reference proteome</keyword>
<reference evidence="3" key="1">
    <citation type="submission" date="2020-08" db="EMBL/GenBank/DDBJ databases">
        <title>Spodoptera exigua strain:BAW_Kor-Di-RS1 Genome sequencing and assembly.</title>
        <authorList>
            <person name="Kim J."/>
            <person name="Nam H.Y."/>
            <person name="Kwon M."/>
            <person name="Choi J.H."/>
            <person name="Cho S.R."/>
            <person name="Kim G.-H."/>
        </authorList>
    </citation>
    <scope>NUCLEOTIDE SEQUENCE</scope>
    <source>
        <strain evidence="3">BAW_Kor-Di-RS1</strain>
        <tissue evidence="3">Whole-body</tissue>
    </source>
</reference>
<keyword evidence="2" id="KW-1133">Transmembrane helix</keyword>
<dbReference type="AlphaFoldDB" id="A0A835GPL1"/>
<comment type="caution">
    <text evidence="3">The sequence shown here is derived from an EMBL/GenBank/DDBJ whole genome shotgun (WGS) entry which is preliminary data.</text>
</comment>
<sequence length="268" mass="30233">MGVVISCMSNIMYLSEKIILYSTCVGLVSTVILMFVVTLGMGIGLGYNYCFVDMKTKYKYVPGHYSYPHNLRYPYYRRSGEQGQDMTVVDRAAEIERQNDELRKPPIRPGFDSSLKAQGSERPLRQEVGIFDRVSNIYTNRTAEEYDSLKEEDVSNDNATEVDIYETQTDNVTASSEVTEYTETVTTTETVETEGTTEIVDTTDTTETTEGKTEDMYSLDDPTPEPVFPDEKRRVKKLVIPISGLDLVGLLSKLNSEKNNHSLQIVTT</sequence>
<gene>
    <name evidence="3" type="ORF">HW555_002886</name>
</gene>
<evidence type="ECO:0000313" key="4">
    <source>
        <dbReference type="Proteomes" id="UP000648187"/>
    </source>
</evidence>
<feature type="region of interest" description="Disordered" evidence="1">
    <location>
        <begin position="203"/>
        <end position="226"/>
    </location>
</feature>
<evidence type="ECO:0000313" key="3">
    <source>
        <dbReference type="EMBL" id="KAF9421174.1"/>
    </source>
</evidence>
<organism evidence="3 4">
    <name type="scientific">Spodoptera exigua</name>
    <name type="common">Beet armyworm</name>
    <name type="synonym">Noctua fulgens</name>
    <dbReference type="NCBI Taxonomy" id="7107"/>
    <lineage>
        <taxon>Eukaryota</taxon>
        <taxon>Metazoa</taxon>
        <taxon>Ecdysozoa</taxon>
        <taxon>Arthropoda</taxon>
        <taxon>Hexapoda</taxon>
        <taxon>Insecta</taxon>
        <taxon>Pterygota</taxon>
        <taxon>Neoptera</taxon>
        <taxon>Endopterygota</taxon>
        <taxon>Lepidoptera</taxon>
        <taxon>Glossata</taxon>
        <taxon>Ditrysia</taxon>
        <taxon>Noctuoidea</taxon>
        <taxon>Noctuidae</taxon>
        <taxon>Amphipyrinae</taxon>
        <taxon>Spodoptera</taxon>
    </lineage>
</organism>
<name>A0A835GPL1_SPOEX</name>
<protein>
    <submittedName>
        <fullName evidence="3">Uncharacterized protein</fullName>
    </submittedName>
</protein>
<dbReference type="EMBL" id="JACKWZ010000026">
    <property type="protein sequence ID" value="KAF9421174.1"/>
    <property type="molecule type" value="Genomic_DNA"/>
</dbReference>